<dbReference type="EMBL" id="SPUK01000001">
    <property type="protein sequence ID" value="TQW00163.1"/>
    <property type="molecule type" value="Genomic_DNA"/>
</dbReference>
<evidence type="ECO:0000256" key="5">
    <source>
        <dbReference type="ARBA" id="ARBA00022840"/>
    </source>
</evidence>
<dbReference type="Proteomes" id="UP000315783">
    <property type="component" value="Unassembled WGS sequence"/>
</dbReference>
<comment type="catalytic activity">
    <reaction evidence="6">
        <text>cytidine(34) in tRNA(Ile2) + L-lysine + ATP = lysidine(34) in tRNA(Ile2) + AMP + diphosphate + H(+)</text>
        <dbReference type="Rhea" id="RHEA:43744"/>
        <dbReference type="Rhea" id="RHEA-COMP:10625"/>
        <dbReference type="Rhea" id="RHEA-COMP:10670"/>
        <dbReference type="ChEBI" id="CHEBI:15378"/>
        <dbReference type="ChEBI" id="CHEBI:30616"/>
        <dbReference type="ChEBI" id="CHEBI:32551"/>
        <dbReference type="ChEBI" id="CHEBI:33019"/>
        <dbReference type="ChEBI" id="CHEBI:82748"/>
        <dbReference type="ChEBI" id="CHEBI:83665"/>
        <dbReference type="ChEBI" id="CHEBI:456215"/>
        <dbReference type="EC" id="6.3.4.19"/>
    </reaction>
</comment>
<organism evidence="9 10">
    <name type="scientific">Cordyceps javanica</name>
    <dbReference type="NCBI Taxonomy" id="43265"/>
    <lineage>
        <taxon>Eukaryota</taxon>
        <taxon>Fungi</taxon>
        <taxon>Dikarya</taxon>
        <taxon>Ascomycota</taxon>
        <taxon>Pezizomycotina</taxon>
        <taxon>Sordariomycetes</taxon>
        <taxon>Hypocreomycetidae</taxon>
        <taxon>Hypocreales</taxon>
        <taxon>Cordycipitaceae</taxon>
        <taxon>Cordyceps</taxon>
    </lineage>
</organism>
<dbReference type="STRING" id="43265.A0A545VEL4"/>
<accession>A0A545VEL4</accession>
<name>A0A545VEL4_9HYPO</name>
<evidence type="ECO:0000256" key="4">
    <source>
        <dbReference type="ARBA" id="ARBA00022741"/>
    </source>
</evidence>
<sequence length="703" mass="80732">MKAMTPAFNSVTRPVTISEFREAILATCKPRFPNVRQARRRPIGEPYQYNFLGLNTDKLQGLAVSGGVDSMALAYLFSQYIKTYKSQRIADNPVHDILTVTVDHQLRPESTSEAAKVASNVRNLGLRAIVLRIKWPDLLGPDVDPAKQPNIESIARTFRYRVLGSFFSKQNVMSLFFGHHSDDQYETILMRLLSGHGYRGLQGIRRANSIPECYDMYRAYKSGLVDDQLQPHPFLKFSPPGREMRALRSRLKLESTLPGFEQFRAHLGINDLSYRFPGQLQRSIDTGLPYLPPLSVEDGGIMIYRPLLEFDKARLIATCEANSVPWFEDRTNVDATLTARNAIRKICREHELPRALKKPSILAVAERSRRRVQDEETEASRVIHHQGTIVDFDPNVGSLLVDLPLLNIGRAMKGRHNQSSRQETRRRRQRLLAALITRKLISFVTPDKHLAPISNLENTVRRLFPFLYTSETTVQLGGTDRKAFSIAGVHFEPVPSYNSTRWFLSRAPFSSNHLRAVTRKPDVTSQRPRWVSSCNPLPWEAASDPAWKTWKTALLWDGRFWIRLNSCDRRHGLHVLPLLPSHIKAFKAALDPKERARFDKLLKYHAPGKVRYTLPGVYTVERPNGSQEEGAESERRMMLLALPTLGVHIADLEQWVRYDARYRHVDMRLLGKRKYSKTPRVHGFTARVSQSRRKRQNRRRRVQ</sequence>
<dbReference type="InterPro" id="IPR014729">
    <property type="entry name" value="Rossmann-like_a/b/a_fold"/>
</dbReference>
<dbReference type="SUPFAM" id="SSF52402">
    <property type="entry name" value="Adenine nucleotide alpha hydrolases-like"/>
    <property type="match status" value="1"/>
</dbReference>
<evidence type="ECO:0000313" key="10">
    <source>
        <dbReference type="Proteomes" id="UP000315783"/>
    </source>
</evidence>
<feature type="domain" description="tRNA(Ile)-lysidine/2-thiocytidine synthase N-terminal" evidence="8">
    <location>
        <begin position="62"/>
        <end position="218"/>
    </location>
</feature>
<dbReference type="Pfam" id="PF01171">
    <property type="entry name" value="ATP_bind_3"/>
    <property type="match status" value="2"/>
</dbReference>
<dbReference type="GO" id="GO:0008033">
    <property type="term" value="P:tRNA processing"/>
    <property type="evidence" value="ECO:0007669"/>
    <property type="project" value="UniProtKB-KW"/>
</dbReference>
<dbReference type="EC" id="6.3.4.19" evidence="1"/>
<dbReference type="PANTHER" id="PTHR43033:SF1">
    <property type="entry name" value="TRNA(ILE)-LYSIDINE SYNTHASE-RELATED"/>
    <property type="match status" value="1"/>
</dbReference>
<evidence type="ECO:0000259" key="8">
    <source>
        <dbReference type="Pfam" id="PF01171"/>
    </source>
</evidence>
<gene>
    <name evidence="9" type="ORF">IF1G_00094</name>
</gene>
<dbReference type="PANTHER" id="PTHR43033">
    <property type="entry name" value="TRNA(ILE)-LYSIDINE SYNTHASE-RELATED"/>
    <property type="match status" value="1"/>
</dbReference>
<evidence type="ECO:0000256" key="1">
    <source>
        <dbReference type="ARBA" id="ARBA00013267"/>
    </source>
</evidence>
<dbReference type="HAMAP" id="MF_01161">
    <property type="entry name" value="tRNA_Ile_lys_synt"/>
    <property type="match status" value="1"/>
</dbReference>
<evidence type="ECO:0000256" key="7">
    <source>
        <dbReference type="SAM" id="MobiDB-lite"/>
    </source>
</evidence>
<reference evidence="9 10" key="1">
    <citation type="journal article" date="2019" name="Appl. Microbiol. Biotechnol.">
        <title>Genome sequence of Isaria javanica and comparative genome analysis insights into family S53 peptidase evolution in fungal entomopathogens.</title>
        <authorList>
            <person name="Lin R."/>
            <person name="Zhang X."/>
            <person name="Xin B."/>
            <person name="Zou M."/>
            <person name="Gao Y."/>
            <person name="Qin F."/>
            <person name="Hu Q."/>
            <person name="Xie B."/>
            <person name="Cheng X."/>
        </authorList>
    </citation>
    <scope>NUCLEOTIDE SEQUENCE [LARGE SCALE GENOMIC DNA]</scope>
    <source>
        <strain evidence="9 10">IJ1G</strain>
    </source>
</reference>
<evidence type="ECO:0000313" key="9">
    <source>
        <dbReference type="EMBL" id="TQW00163.1"/>
    </source>
</evidence>
<keyword evidence="5" id="KW-0067">ATP-binding</keyword>
<protein>
    <recommendedName>
        <fullName evidence="1">tRNA(Ile)-lysidine synthetase</fullName>
        <ecNumber evidence="1">6.3.4.19</ecNumber>
    </recommendedName>
</protein>
<keyword evidence="10" id="KW-1185">Reference proteome</keyword>
<dbReference type="InterPro" id="IPR012795">
    <property type="entry name" value="tRNA_Ile_lys_synt_N"/>
</dbReference>
<feature type="domain" description="tRNA(Ile)-lysidine/2-thiocytidine synthase N-terminal" evidence="8">
    <location>
        <begin position="299"/>
        <end position="345"/>
    </location>
</feature>
<evidence type="ECO:0000256" key="2">
    <source>
        <dbReference type="ARBA" id="ARBA00022598"/>
    </source>
</evidence>
<feature type="region of interest" description="Disordered" evidence="7">
    <location>
        <begin position="680"/>
        <end position="703"/>
    </location>
</feature>
<comment type="caution">
    <text evidence="9">The sequence shown here is derived from an EMBL/GenBank/DDBJ whole genome shotgun (WGS) entry which is preliminary data.</text>
</comment>
<dbReference type="Gene3D" id="3.40.50.620">
    <property type="entry name" value="HUPs"/>
    <property type="match status" value="1"/>
</dbReference>
<dbReference type="InterPro" id="IPR011063">
    <property type="entry name" value="TilS/TtcA_N"/>
</dbReference>
<proteinExistence type="inferred from homology"/>
<dbReference type="NCBIfam" id="TIGR02432">
    <property type="entry name" value="lysidine_TilS_N"/>
    <property type="match status" value="1"/>
</dbReference>
<dbReference type="GO" id="GO:0032267">
    <property type="term" value="F:tRNA(Ile)-lysidine synthase activity"/>
    <property type="evidence" value="ECO:0007669"/>
    <property type="project" value="UniProtKB-EC"/>
</dbReference>
<keyword evidence="2" id="KW-0436">Ligase</keyword>
<dbReference type="AlphaFoldDB" id="A0A545VEL4"/>
<evidence type="ECO:0000256" key="3">
    <source>
        <dbReference type="ARBA" id="ARBA00022694"/>
    </source>
</evidence>
<evidence type="ECO:0000256" key="6">
    <source>
        <dbReference type="ARBA" id="ARBA00048539"/>
    </source>
</evidence>
<dbReference type="CDD" id="cd01992">
    <property type="entry name" value="TilS_N"/>
    <property type="match status" value="1"/>
</dbReference>
<keyword evidence="3" id="KW-0819">tRNA processing</keyword>
<keyword evidence="4" id="KW-0547">Nucleotide-binding</keyword>
<feature type="compositionally biased region" description="Basic residues" evidence="7">
    <location>
        <begin position="690"/>
        <end position="703"/>
    </location>
</feature>
<dbReference type="InterPro" id="IPR012094">
    <property type="entry name" value="tRNA_Ile_lys_synt"/>
</dbReference>
<dbReference type="GO" id="GO:0005524">
    <property type="term" value="F:ATP binding"/>
    <property type="evidence" value="ECO:0007669"/>
    <property type="project" value="UniProtKB-KW"/>
</dbReference>